<dbReference type="InterPro" id="IPR036291">
    <property type="entry name" value="NAD(P)-bd_dom_sf"/>
</dbReference>
<reference evidence="2" key="1">
    <citation type="submission" date="2022-07" db="EMBL/GenBank/DDBJ databases">
        <title>Gramela sediminis sp. nov., isolated from deep-sea sediment of the Indian Ocean.</title>
        <authorList>
            <person name="Shi H."/>
        </authorList>
    </citation>
    <scope>NUCLEOTIDE SEQUENCE</scope>
    <source>
        <strain evidence="2">GC03-9</strain>
    </source>
</reference>
<dbReference type="InterPro" id="IPR020843">
    <property type="entry name" value="ER"/>
</dbReference>
<evidence type="ECO:0000313" key="3">
    <source>
        <dbReference type="Proteomes" id="UP001155280"/>
    </source>
</evidence>
<keyword evidence="3" id="KW-1185">Reference proteome</keyword>
<feature type="domain" description="Enoyl reductase (ER)" evidence="1">
    <location>
        <begin position="10"/>
        <end position="317"/>
    </location>
</feature>
<dbReference type="InterPro" id="IPR013154">
    <property type="entry name" value="ADH-like_N"/>
</dbReference>
<dbReference type="Gene3D" id="3.90.180.10">
    <property type="entry name" value="Medium-chain alcohol dehydrogenases, catalytic domain"/>
    <property type="match status" value="1"/>
</dbReference>
<accession>A0A9X2I384</accession>
<dbReference type="Pfam" id="PF08240">
    <property type="entry name" value="ADH_N"/>
    <property type="match status" value="1"/>
</dbReference>
<dbReference type="CDD" id="cd08267">
    <property type="entry name" value="MDR1"/>
    <property type="match status" value="1"/>
</dbReference>
<name>A0A9X2I384_9FLAO</name>
<dbReference type="Gene3D" id="3.40.50.720">
    <property type="entry name" value="NAD(P)-binding Rossmann-like Domain"/>
    <property type="match status" value="1"/>
</dbReference>
<dbReference type="SMART" id="SM00829">
    <property type="entry name" value="PKS_ER"/>
    <property type="match status" value="1"/>
</dbReference>
<dbReference type="PANTHER" id="PTHR43482">
    <property type="entry name" value="PROTEIN AST1-RELATED"/>
    <property type="match status" value="1"/>
</dbReference>
<dbReference type="InterPro" id="IPR011032">
    <property type="entry name" value="GroES-like_sf"/>
</dbReference>
<dbReference type="RefSeq" id="WP_241549343.1">
    <property type="nucleotide sequence ID" value="NZ_JANCNS010000001.1"/>
</dbReference>
<dbReference type="PANTHER" id="PTHR43482:SF1">
    <property type="entry name" value="PROTEIN AST1-RELATED"/>
    <property type="match status" value="1"/>
</dbReference>
<evidence type="ECO:0000259" key="1">
    <source>
        <dbReference type="SMART" id="SM00829"/>
    </source>
</evidence>
<evidence type="ECO:0000313" key="2">
    <source>
        <dbReference type="EMBL" id="MCP9199030.1"/>
    </source>
</evidence>
<organism evidence="2 3">
    <name type="scientific">Christiangramia oceanisediminis</name>
    <dbReference type="NCBI Taxonomy" id="2920386"/>
    <lineage>
        <taxon>Bacteria</taxon>
        <taxon>Pseudomonadati</taxon>
        <taxon>Bacteroidota</taxon>
        <taxon>Flavobacteriia</taxon>
        <taxon>Flavobacteriales</taxon>
        <taxon>Flavobacteriaceae</taxon>
        <taxon>Christiangramia</taxon>
    </lineage>
</organism>
<dbReference type="Proteomes" id="UP001155280">
    <property type="component" value="Unassembled WGS sequence"/>
</dbReference>
<protein>
    <submittedName>
        <fullName evidence="2">NAD(P)-dependent alcohol dehydrogenase</fullName>
    </submittedName>
</protein>
<dbReference type="EMBL" id="JANCNS010000001">
    <property type="protein sequence ID" value="MCP9199030.1"/>
    <property type="molecule type" value="Genomic_DNA"/>
</dbReference>
<dbReference type="InterPro" id="IPR052585">
    <property type="entry name" value="Lipid_raft_assoc_Zn_ADH"/>
</dbReference>
<dbReference type="AlphaFoldDB" id="A0A9X2I384"/>
<dbReference type="GO" id="GO:0016491">
    <property type="term" value="F:oxidoreductase activity"/>
    <property type="evidence" value="ECO:0007669"/>
    <property type="project" value="InterPro"/>
</dbReference>
<sequence>MKAAVRSQYGLPEVLTIEEIERPVAGDNEILVKVFATTVNRTDCANLTGKPYVVRIFTGITAPVKRIPGTDFAGEIVEVGKNVSDFRSGDRVFGFDDNGLSSMAEFTSIPVKKAITKIPEGISFEEAVASAEGAHYAINFINKVKLRAGEKALVNGGTGAIGSALIQLLKFFGLKVVATGPTGQLDKLKDLGVERLIDYKIDDFVQDNEKFDYVFDAVGKSDFGKCKRLLVDDGIYISSELGPYSQNPFLAITTTFSEGKKVRFPLPQNTTASLKLICGLLKSGDFRPLIDRSFDLQDVKEAFSYVMTGQKIGNVILRVKD</sequence>
<dbReference type="Pfam" id="PF13602">
    <property type="entry name" value="ADH_zinc_N_2"/>
    <property type="match status" value="1"/>
</dbReference>
<dbReference type="SUPFAM" id="SSF50129">
    <property type="entry name" value="GroES-like"/>
    <property type="match status" value="1"/>
</dbReference>
<dbReference type="SUPFAM" id="SSF51735">
    <property type="entry name" value="NAD(P)-binding Rossmann-fold domains"/>
    <property type="match status" value="1"/>
</dbReference>
<proteinExistence type="predicted"/>
<gene>
    <name evidence="2" type="ORF">MKO06_03865</name>
</gene>
<comment type="caution">
    <text evidence="2">The sequence shown here is derived from an EMBL/GenBank/DDBJ whole genome shotgun (WGS) entry which is preliminary data.</text>
</comment>